<dbReference type="InterPro" id="IPR050492">
    <property type="entry name" value="Bact_metal-bind_prot9"/>
</dbReference>
<dbReference type="InterPro" id="IPR006127">
    <property type="entry name" value="ZnuA-like"/>
</dbReference>
<comment type="caution">
    <text evidence="8">The sequence shown here is derived from an EMBL/GenBank/DDBJ whole genome shotgun (WGS) entry which is preliminary data.</text>
</comment>
<feature type="chain" id="PRO_5015850103" description="High-affinity zinc uptake system protein ZnuA" evidence="7">
    <location>
        <begin position="23"/>
        <end position="362"/>
    </location>
</feature>
<evidence type="ECO:0000313" key="9">
    <source>
        <dbReference type="Proteomes" id="UP000248916"/>
    </source>
</evidence>
<evidence type="ECO:0000256" key="7">
    <source>
        <dbReference type="SAM" id="SignalP"/>
    </source>
</evidence>
<proteinExistence type="inferred from homology"/>
<evidence type="ECO:0000256" key="6">
    <source>
        <dbReference type="SAM" id="MobiDB-lite"/>
    </source>
</evidence>
<dbReference type="EMBL" id="QKZL01000005">
    <property type="protein sequence ID" value="PZX17139.1"/>
    <property type="molecule type" value="Genomic_DNA"/>
</dbReference>
<dbReference type="PANTHER" id="PTHR42953">
    <property type="entry name" value="HIGH-AFFINITY ZINC UPTAKE SYSTEM PROTEIN ZNUA-RELATED"/>
    <property type="match status" value="1"/>
</dbReference>
<evidence type="ECO:0000256" key="5">
    <source>
        <dbReference type="ARBA" id="ARBA00022906"/>
    </source>
</evidence>
<dbReference type="GO" id="GO:0006829">
    <property type="term" value="P:zinc ion transport"/>
    <property type="evidence" value="ECO:0007669"/>
    <property type="project" value="UniProtKB-KW"/>
</dbReference>
<keyword evidence="4 7" id="KW-0732">Signal</keyword>
<keyword evidence="3" id="KW-0813">Transport</keyword>
<sequence>MSNRLSTLSGLAGLLATSAAVADVPQVATDIAPVHGLVARVMGDLGEPTLIVQPGASPHGHSMRPSEARGLQEADAVFWIGPELEPWLENAIANLAPGAEAVELLEVPGTQTHEFRTGATFAPHDHGDHEGHDHEDDHAHEEGHDHEGEHAHDEDHEHEDDHAHGETHDHLGEHAHGEAHDHAESEHGHSHEGVDPHAWLDPENAKTWLDAIAVTLGELDVENAETYASNAAAGKAEIDTAVEDARNTLRDVKDLRFVVFHDAYRYFEERFGLSTVGAIELSDASDPSPARVEEVRDTVRNLDVACVFSEPQFNQSLVETVAEGTDAHTATIDPLGTEIALGPDFYPQLIASIAEDIASCAG</sequence>
<keyword evidence="5" id="KW-0406">Ion transport</keyword>
<dbReference type="AlphaFoldDB" id="A0A2W7Q5Y1"/>
<dbReference type="SUPFAM" id="SSF53807">
    <property type="entry name" value="Helical backbone' metal receptor"/>
    <property type="match status" value="1"/>
</dbReference>
<dbReference type="PANTHER" id="PTHR42953:SF3">
    <property type="entry name" value="HIGH-AFFINITY ZINC UPTAKE SYSTEM PROTEIN ZNUA"/>
    <property type="match status" value="1"/>
</dbReference>
<evidence type="ECO:0000313" key="8">
    <source>
        <dbReference type="EMBL" id="PZX17139.1"/>
    </source>
</evidence>
<keyword evidence="5" id="KW-0862">Zinc</keyword>
<feature type="region of interest" description="Disordered" evidence="6">
    <location>
        <begin position="119"/>
        <end position="199"/>
    </location>
</feature>
<accession>A0A2W7Q5Y1</accession>
<dbReference type="RefSeq" id="WP_111536909.1">
    <property type="nucleotide sequence ID" value="NZ_QKZL01000005.1"/>
</dbReference>
<evidence type="ECO:0000256" key="1">
    <source>
        <dbReference type="ARBA" id="ARBA00011028"/>
    </source>
</evidence>
<comment type="similarity">
    <text evidence="1">Belongs to the bacterial solute-binding protein 9 family.</text>
</comment>
<evidence type="ECO:0000256" key="4">
    <source>
        <dbReference type="ARBA" id="ARBA00022729"/>
    </source>
</evidence>
<evidence type="ECO:0000256" key="2">
    <source>
        <dbReference type="ARBA" id="ARBA00015915"/>
    </source>
</evidence>
<feature type="signal peptide" evidence="7">
    <location>
        <begin position="1"/>
        <end position="22"/>
    </location>
</feature>
<keyword evidence="5" id="KW-0864">Zinc transport</keyword>
<reference evidence="8 9" key="1">
    <citation type="submission" date="2018-06" db="EMBL/GenBank/DDBJ databases">
        <title>Genomic Encyclopedia of Archaeal and Bacterial Type Strains, Phase II (KMG-II): from individual species to whole genera.</title>
        <authorList>
            <person name="Goeker M."/>
        </authorList>
    </citation>
    <scope>NUCLEOTIDE SEQUENCE [LARGE SCALE GENOMIC DNA]</scope>
    <source>
        <strain evidence="8 9">DSM 22009</strain>
    </source>
</reference>
<evidence type="ECO:0000256" key="3">
    <source>
        <dbReference type="ARBA" id="ARBA00022448"/>
    </source>
</evidence>
<organism evidence="8 9">
    <name type="scientific">Palleronia aestuarii</name>
    <dbReference type="NCBI Taxonomy" id="568105"/>
    <lineage>
        <taxon>Bacteria</taxon>
        <taxon>Pseudomonadati</taxon>
        <taxon>Pseudomonadota</taxon>
        <taxon>Alphaproteobacteria</taxon>
        <taxon>Rhodobacterales</taxon>
        <taxon>Roseobacteraceae</taxon>
        <taxon>Palleronia</taxon>
    </lineage>
</organism>
<dbReference type="Gene3D" id="3.40.50.1980">
    <property type="entry name" value="Nitrogenase molybdenum iron protein domain"/>
    <property type="match status" value="3"/>
</dbReference>
<feature type="compositionally biased region" description="Basic and acidic residues" evidence="6">
    <location>
        <begin position="123"/>
        <end position="199"/>
    </location>
</feature>
<name>A0A2W7Q5Y1_9RHOB</name>
<protein>
    <recommendedName>
        <fullName evidence="2">High-affinity zinc uptake system protein ZnuA</fullName>
    </recommendedName>
</protein>
<dbReference type="Proteomes" id="UP000248916">
    <property type="component" value="Unassembled WGS sequence"/>
</dbReference>
<gene>
    <name evidence="8" type="ORF">LX81_01771</name>
</gene>
<dbReference type="Pfam" id="PF01297">
    <property type="entry name" value="ZnuA"/>
    <property type="match status" value="1"/>
</dbReference>
<dbReference type="GO" id="GO:0046872">
    <property type="term" value="F:metal ion binding"/>
    <property type="evidence" value="ECO:0007669"/>
    <property type="project" value="InterPro"/>
</dbReference>
<dbReference type="OrthoDB" id="7346865at2"/>
<keyword evidence="9" id="KW-1185">Reference proteome</keyword>